<protein>
    <submittedName>
        <fullName evidence="1">Uncharacterized protein</fullName>
    </submittedName>
</protein>
<accession>A0A9D1GWC8</accession>
<comment type="caution">
    <text evidence="1">The sequence shown here is derived from an EMBL/GenBank/DDBJ whole genome shotgun (WGS) entry which is preliminary data.</text>
</comment>
<dbReference type="Proteomes" id="UP000886842">
    <property type="component" value="Unassembled WGS sequence"/>
</dbReference>
<organism evidence="1 2">
    <name type="scientific">Candidatus Avipropionibacterium avicola</name>
    <dbReference type="NCBI Taxonomy" id="2840701"/>
    <lineage>
        <taxon>Bacteria</taxon>
        <taxon>Bacillati</taxon>
        <taxon>Actinomycetota</taxon>
        <taxon>Actinomycetes</taxon>
        <taxon>Propionibacteriales</taxon>
        <taxon>Propionibacteriaceae</taxon>
        <taxon>Propionibacteriaceae incertae sedis</taxon>
        <taxon>Candidatus Avipropionibacterium</taxon>
    </lineage>
</organism>
<gene>
    <name evidence="1" type="ORF">IAA98_03100</name>
</gene>
<reference evidence="1" key="1">
    <citation type="submission" date="2020-10" db="EMBL/GenBank/DDBJ databases">
        <authorList>
            <person name="Gilroy R."/>
        </authorList>
    </citation>
    <scope>NUCLEOTIDE SEQUENCE</scope>
    <source>
        <strain evidence="1">ChiGjej1B1-24693</strain>
    </source>
</reference>
<name>A0A9D1GWC8_9ACTN</name>
<evidence type="ECO:0000313" key="1">
    <source>
        <dbReference type="EMBL" id="HIT74549.1"/>
    </source>
</evidence>
<dbReference type="EMBL" id="DVLP01000087">
    <property type="protein sequence ID" value="HIT74549.1"/>
    <property type="molecule type" value="Genomic_DNA"/>
</dbReference>
<sequence length="666" mass="74041">RHVLAASGALACGSVMGAAVSPPTRASATPDQGTAVWEPVPAADLESLTPDLFDDDELTLPYFLAHLHTVANAVVEDGPLRGFIDIHVWRGSAEQFPDHARVMENTLSFAYFWATDRPWNLHHHSPALQNRLRASLEYLIGLQDDNGMYPFDGGSDFGGDYKSLSYANTAFATKFLGETLTILEADATFDTELYADLIAAQRKSLHYLLTDTAWYEFVAQYSNQYTNVWAGATAYLHLDPDPEIQQLLVSRMAESPGHFQSPVGFMYEGHGVDWRYTLSTHLSNVRSARHYAELIPDGVEIISLLDDELAAWTEFLSLNAVPEPDGGFVLNRAIETRQAMSYLDRVPEPGARDVETARAFAPSTTEIQTLHDRQRNELEARWPEVDELVIGGFNAYTPYQFLHLSHSRWYPSDEQRDESLQQLPCLASNNFTQQRTDSRGPMTHTFIRRGAYYAVFNSGQRTRGGQRLGLGLLWNDALGAVTQTQSRHTEDGVWGTRTADVSYENAAELLPQFFVGDTEIEPTPGIIDLPLGELTIVHPLGDRGTKRIRFLDDQILIDVEHTGPFMEDIPLLHDPSVDVIDETGDQISLRHNDLQLTITTSDASDISVLPSDVQIWDDPPPTTTILPAETVNLRAGDETVGAKMLATARITAEDRLVYQVGFPRSG</sequence>
<dbReference type="AlphaFoldDB" id="A0A9D1GWC8"/>
<proteinExistence type="predicted"/>
<feature type="non-terminal residue" evidence="1">
    <location>
        <position position="1"/>
    </location>
</feature>
<evidence type="ECO:0000313" key="2">
    <source>
        <dbReference type="Proteomes" id="UP000886842"/>
    </source>
</evidence>
<reference evidence="1" key="2">
    <citation type="journal article" date="2021" name="PeerJ">
        <title>Extensive microbial diversity within the chicken gut microbiome revealed by metagenomics and culture.</title>
        <authorList>
            <person name="Gilroy R."/>
            <person name="Ravi A."/>
            <person name="Getino M."/>
            <person name="Pursley I."/>
            <person name="Horton D.L."/>
            <person name="Alikhan N.F."/>
            <person name="Baker D."/>
            <person name="Gharbi K."/>
            <person name="Hall N."/>
            <person name="Watson M."/>
            <person name="Adriaenssens E.M."/>
            <person name="Foster-Nyarko E."/>
            <person name="Jarju S."/>
            <person name="Secka A."/>
            <person name="Antonio M."/>
            <person name="Oren A."/>
            <person name="Chaudhuri R.R."/>
            <person name="La Ragione R."/>
            <person name="Hildebrand F."/>
            <person name="Pallen M.J."/>
        </authorList>
    </citation>
    <scope>NUCLEOTIDE SEQUENCE</scope>
    <source>
        <strain evidence="1">ChiGjej1B1-24693</strain>
    </source>
</reference>